<keyword evidence="4" id="KW-0560">Oxidoreductase</keyword>
<accession>M8BG46</accession>
<evidence type="ECO:0000256" key="4">
    <source>
        <dbReference type="ARBA" id="ARBA00023002"/>
    </source>
</evidence>
<dbReference type="AlphaFoldDB" id="M8BG46"/>
<dbReference type="EnsemblPlants" id="EMT23920">
    <property type="protein sequence ID" value="EMT23920"/>
    <property type="gene ID" value="F775_07142"/>
</dbReference>
<proteinExistence type="inferred from homology"/>
<keyword evidence="3" id="KW-0274">FAD</keyword>
<evidence type="ECO:0000256" key="1">
    <source>
        <dbReference type="ARBA" id="ARBA00006442"/>
    </source>
</evidence>
<dbReference type="PANTHER" id="PTHR43735">
    <property type="entry name" value="APOPTOSIS-INDUCING FACTOR 1"/>
    <property type="match status" value="1"/>
</dbReference>
<organism evidence="7">
    <name type="scientific">Aegilops tauschii</name>
    <name type="common">Tausch's goatgrass</name>
    <name type="synonym">Aegilops squarrosa</name>
    <dbReference type="NCBI Taxonomy" id="37682"/>
    <lineage>
        <taxon>Eukaryota</taxon>
        <taxon>Viridiplantae</taxon>
        <taxon>Streptophyta</taxon>
        <taxon>Embryophyta</taxon>
        <taxon>Tracheophyta</taxon>
        <taxon>Spermatophyta</taxon>
        <taxon>Magnoliopsida</taxon>
        <taxon>Liliopsida</taxon>
        <taxon>Poales</taxon>
        <taxon>Poaceae</taxon>
        <taxon>BOP clade</taxon>
        <taxon>Pooideae</taxon>
        <taxon>Triticodae</taxon>
        <taxon>Triticeae</taxon>
        <taxon>Triticinae</taxon>
        <taxon>Aegilops</taxon>
    </lineage>
</organism>
<evidence type="ECO:0000259" key="6">
    <source>
        <dbReference type="Pfam" id="PF07992"/>
    </source>
</evidence>
<dbReference type="Pfam" id="PF07992">
    <property type="entry name" value="Pyr_redox_2"/>
    <property type="match status" value="1"/>
</dbReference>
<dbReference type="PANTHER" id="PTHR43735:SF3">
    <property type="entry name" value="FERROPTOSIS SUPPRESSOR PROTEIN 1"/>
    <property type="match status" value="1"/>
</dbReference>
<keyword evidence="2" id="KW-0285">Flavoprotein</keyword>
<comment type="function">
    <text evidence="5">Putative FAD-dependent oxidoreductase.</text>
</comment>
<feature type="domain" description="FAD/NAD(P)-binding" evidence="6">
    <location>
        <begin position="272"/>
        <end position="471"/>
    </location>
</feature>
<dbReference type="FunFam" id="3.50.50.100:FF:000006">
    <property type="entry name" value="apoptosis-inducing factor 2"/>
    <property type="match status" value="1"/>
</dbReference>
<dbReference type="GO" id="GO:0050660">
    <property type="term" value="F:flavin adenine dinucleotide binding"/>
    <property type="evidence" value="ECO:0007669"/>
    <property type="project" value="TreeGrafter"/>
</dbReference>
<dbReference type="ExpressionAtlas" id="M8BG46">
    <property type="expression patterns" value="baseline"/>
</dbReference>
<dbReference type="GO" id="GO:0004174">
    <property type="term" value="F:electron-transferring-flavoprotein dehydrogenase activity"/>
    <property type="evidence" value="ECO:0007669"/>
    <property type="project" value="TreeGrafter"/>
</dbReference>
<evidence type="ECO:0000256" key="3">
    <source>
        <dbReference type="ARBA" id="ARBA00022827"/>
    </source>
</evidence>
<comment type="similarity">
    <text evidence="1">Belongs to the FAD-dependent oxidoreductase family.</text>
</comment>
<dbReference type="GO" id="GO:0005737">
    <property type="term" value="C:cytoplasm"/>
    <property type="evidence" value="ECO:0007669"/>
    <property type="project" value="TreeGrafter"/>
</dbReference>
<evidence type="ECO:0000313" key="7">
    <source>
        <dbReference type="EnsemblPlants" id="EMT23920"/>
    </source>
</evidence>
<dbReference type="InterPro" id="IPR023753">
    <property type="entry name" value="FAD/NAD-binding_dom"/>
</dbReference>
<dbReference type="SUPFAM" id="SSF51905">
    <property type="entry name" value="FAD/NAD(P)-binding domain"/>
    <property type="match status" value="1"/>
</dbReference>
<evidence type="ECO:0000256" key="2">
    <source>
        <dbReference type="ARBA" id="ARBA00022630"/>
    </source>
</evidence>
<dbReference type="Gene3D" id="3.50.50.100">
    <property type="match status" value="1"/>
</dbReference>
<reference evidence="7" key="1">
    <citation type="submission" date="2015-06" db="UniProtKB">
        <authorList>
            <consortium name="EnsemblPlants"/>
        </authorList>
    </citation>
    <scope>IDENTIFICATION</scope>
</reference>
<protein>
    <submittedName>
        <fullName evidence="7">Apoptosis-inducing factor-A-like protein</fullName>
    </submittedName>
</protein>
<dbReference type="InterPro" id="IPR036188">
    <property type="entry name" value="FAD/NAD-bd_sf"/>
</dbReference>
<sequence>MAEAGKPRVVVVGGGIGGALLAKTMEPDADVVLLDPDRPVKLGAGCAIRGGLGDVLTSDFLFRIAHLSVGFIYDVEPYRIKSTASRQAPHGQPPNVANRGWNRLEFGEESGEVVVVPASTHYFAETAPEELRGHAGEEDMVRILFRPAKRAMPITGAIAFQDLHAGWEVAANPLPQEDPNFQGEADFPDGGECLMAKRWGDGLSSNSCQSAFSAWPNGLWNASWKDYLEVTWAELRSTVEPSFAERSLIYHRDYLTTATIVTSSAVNITEHAVLTADGQSLAYDYLVVATGHVFASAGSRTERLTEFQRDNEKIKSSESVLIIGGGPTGVELAAEIAVDYPEKKVTLVHRGSRLLDFIDQKASKKCLDWLTSKKVDVLFQQSVDLKSLSDTEKFYKTSAGETITADCHFVCIGKPLSSSWLHDTILKESLDTKGRVMVEKDLRVKGYNNIFAIGDITDIPEIKQGYLAQKHALLVAKNLKLLIKGSPPSKLATYSTGFPLAIVSLGRKDGLAQLPYLTLTGCIPGMLKSKDLFVGKTRKQMGLSA</sequence>
<name>M8BG46_AEGTA</name>
<evidence type="ECO:0000256" key="5">
    <source>
        <dbReference type="ARBA" id="ARBA00057036"/>
    </source>
</evidence>